<keyword evidence="5" id="KW-0560">Oxidoreductase</keyword>
<organism evidence="8 9">
    <name type="scientific">Futiania mangrovi</name>
    <dbReference type="NCBI Taxonomy" id="2959716"/>
    <lineage>
        <taxon>Bacteria</taxon>
        <taxon>Pseudomonadati</taxon>
        <taxon>Pseudomonadota</taxon>
        <taxon>Alphaproteobacteria</taxon>
        <taxon>Futianiales</taxon>
        <taxon>Futianiaceae</taxon>
        <taxon>Futiania</taxon>
    </lineage>
</organism>
<keyword evidence="6" id="KW-0408">Iron</keyword>
<dbReference type="InterPro" id="IPR051323">
    <property type="entry name" value="AtsK-like"/>
</dbReference>
<name>A0A9J6PGE7_9PROT</name>
<dbReference type="SUPFAM" id="SSF51197">
    <property type="entry name" value="Clavaminate synthase-like"/>
    <property type="match status" value="1"/>
</dbReference>
<dbReference type="Gene3D" id="3.60.130.10">
    <property type="entry name" value="Clavaminate synthase-like"/>
    <property type="match status" value="1"/>
</dbReference>
<dbReference type="GO" id="GO:0046872">
    <property type="term" value="F:metal ion binding"/>
    <property type="evidence" value="ECO:0007669"/>
    <property type="project" value="UniProtKB-KW"/>
</dbReference>
<comment type="caution">
    <text evidence="8">The sequence shown here is derived from an EMBL/GenBank/DDBJ whole genome shotgun (WGS) entry which is preliminary data.</text>
</comment>
<dbReference type="InterPro" id="IPR042098">
    <property type="entry name" value="TauD-like_sf"/>
</dbReference>
<comment type="cofactor">
    <cofactor evidence="1">
        <name>Fe(2+)</name>
        <dbReference type="ChEBI" id="CHEBI:29033"/>
    </cofactor>
</comment>
<dbReference type="PANTHER" id="PTHR30468:SF5">
    <property type="entry name" value="ALPHA-KETOGLUTARATE-DEPENDENT SULFATE ESTER DIOXYGENASE"/>
    <property type="match status" value="1"/>
</dbReference>
<gene>
    <name evidence="8" type="ORF">NJQ99_10790</name>
</gene>
<evidence type="ECO:0000256" key="4">
    <source>
        <dbReference type="ARBA" id="ARBA00022964"/>
    </source>
</evidence>
<keyword evidence="3" id="KW-0479">Metal-binding</keyword>
<dbReference type="AlphaFoldDB" id="A0A9J6PGE7"/>
<dbReference type="Pfam" id="PF02668">
    <property type="entry name" value="TauD"/>
    <property type="match status" value="1"/>
</dbReference>
<dbReference type="RefSeq" id="WP_331283316.1">
    <property type="nucleotide sequence ID" value="NZ_JAMZFT010000002.1"/>
</dbReference>
<evidence type="ECO:0000313" key="8">
    <source>
        <dbReference type="EMBL" id="MCP1336896.1"/>
    </source>
</evidence>
<protein>
    <submittedName>
        <fullName evidence="8">TauD/TfdA family dioxygenase</fullName>
    </submittedName>
</protein>
<dbReference type="EMBL" id="JAMZFT010000002">
    <property type="protein sequence ID" value="MCP1336896.1"/>
    <property type="molecule type" value="Genomic_DNA"/>
</dbReference>
<feature type="domain" description="TauD/TfdA-like" evidence="7">
    <location>
        <begin position="7"/>
        <end position="272"/>
    </location>
</feature>
<dbReference type="PANTHER" id="PTHR30468">
    <property type="entry name" value="ALPHA-KETOGLUTARATE-DEPENDENT SULFONATE DIOXYGENASE"/>
    <property type="match status" value="1"/>
</dbReference>
<comment type="similarity">
    <text evidence="2">Belongs to the TfdA dioxygenase family.</text>
</comment>
<accession>A0A9J6PGE7</accession>
<evidence type="ECO:0000256" key="6">
    <source>
        <dbReference type="ARBA" id="ARBA00023004"/>
    </source>
</evidence>
<evidence type="ECO:0000259" key="7">
    <source>
        <dbReference type="Pfam" id="PF02668"/>
    </source>
</evidence>
<proteinExistence type="inferred from homology"/>
<evidence type="ECO:0000256" key="2">
    <source>
        <dbReference type="ARBA" id="ARBA00005896"/>
    </source>
</evidence>
<sequence length="279" mass="31296">MATRNLDIRPIAGALGAEIHGVDLSRDLDAGTVDAIRQAWLQYLVVFFRDQTLDSDAFMAFARAMGEPVEYPFVHGLDGYPEIIQVAKMEHEKVNFGGVWHTDTAYLEHPPMGTMLVAREIPPYGGDTLYASGYAAYDALSDGMKRLLDGLVAINSSAKADVTKTREDRIKDSGREEPGKVYEAAHPAVRTHPETGRKALFVNTAHTVRFEGMTEEESAPLLAYLHAHQVRPEFTCRFRWQPGSLAFWDNRCALHNPVNDYHGYRRLMHRITLKGDRPA</sequence>
<evidence type="ECO:0000256" key="3">
    <source>
        <dbReference type="ARBA" id="ARBA00022723"/>
    </source>
</evidence>
<dbReference type="InterPro" id="IPR003819">
    <property type="entry name" value="TauD/TfdA-like"/>
</dbReference>
<dbReference type="GO" id="GO:0016706">
    <property type="term" value="F:2-oxoglutarate-dependent dioxygenase activity"/>
    <property type="evidence" value="ECO:0007669"/>
    <property type="project" value="TreeGrafter"/>
</dbReference>
<evidence type="ECO:0000313" key="9">
    <source>
        <dbReference type="Proteomes" id="UP001055804"/>
    </source>
</evidence>
<keyword evidence="4 8" id="KW-0223">Dioxygenase</keyword>
<keyword evidence="9" id="KW-1185">Reference proteome</keyword>
<reference evidence="8" key="1">
    <citation type="submission" date="2022-06" db="EMBL/GenBank/DDBJ databases">
        <title>Isolation and Genomics of Futiania mangrovii gen. nov., sp. nov., a Rare and Metabolically-versatile member in the Class Alphaproteobacteria.</title>
        <authorList>
            <person name="Liu L."/>
            <person name="Huang W.-C."/>
            <person name="Pan J."/>
            <person name="Li J."/>
            <person name="Huang Y."/>
            <person name="Du H."/>
            <person name="Liu Y."/>
            <person name="Li M."/>
        </authorList>
    </citation>
    <scope>NUCLEOTIDE SEQUENCE</scope>
    <source>
        <strain evidence="8">FT118</strain>
    </source>
</reference>
<evidence type="ECO:0000256" key="5">
    <source>
        <dbReference type="ARBA" id="ARBA00023002"/>
    </source>
</evidence>
<evidence type="ECO:0000256" key="1">
    <source>
        <dbReference type="ARBA" id="ARBA00001954"/>
    </source>
</evidence>
<dbReference type="GO" id="GO:0005737">
    <property type="term" value="C:cytoplasm"/>
    <property type="evidence" value="ECO:0007669"/>
    <property type="project" value="TreeGrafter"/>
</dbReference>
<dbReference type="Proteomes" id="UP001055804">
    <property type="component" value="Unassembled WGS sequence"/>
</dbReference>